<organism evidence="1">
    <name type="scientific">Bacillus mycoides</name>
    <dbReference type="NCBI Taxonomy" id="1405"/>
    <lineage>
        <taxon>Bacteria</taxon>
        <taxon>Bacillati</taxon>
        <taxon>Bacillota</taxon>
        <taxon>Bacilli</taxon>
        <taxon>Bacillales</taxon>
        <taxon>Bacillaceae</taxon>
        <taxon>Bacillus</taxon>
        <taxon>Bacillus cereus group</taxon>
    </lineage>
</organism>
<dbReference type="InterPro" id="IPR046060">
    <property type="entry name" value="DUF6018"/>
</dbReference>
<dbReference type="EMBL" id="ACMP01000161">
    <property type="protein sequence ID" value="EEL67670.1"/>
    <property type="molecule type" value="Genomic_DNA"/>
</dbReference>
<evidence type="ECO:0008006" key="2">
    <source>
        <dbReference type="Google" id="ProtNLM"/>
    </source>
</evidence>
<comment type="caution">
    <text evidence="1">The sequence shown here is derived from an EMBL/GenBank/DDBJ whole genome shotgun (WGS) entry which is preliminary data.</text>
</comment>
<dbReference type="Pfam" id="PF19482">
    <property type="entry name" value="DUF6018"/>
    <property type="match status" value="1"/>
</dbReference>
<sequence length="150" mass="17900">MNYNKLQNRGDMKMKKDCRHLRLVPTVEEHKTRMEKNQKSYATPAMSSESRARVNQMRGCFEAEIILPDGKFQYFKPNTLNEKEAIHEIALFIEGIQEAKEGYVILWRFVGQQSFYHGTKIVAEPKFRTILRKMKDYFFDYEEVVYETEK</sequence>
<accession>C2Y352</accession>
<gene>
    <name evidence="1" type="ORF">bcere0026_54000</name>
</gene>
<reference evidence="1" key="1">
    <citation type="journal article" date="2012" name="Genome Res.">
        <title>Genomic characterization of the Bacillus cereus sensu lato species: Backdrop to the evolution of Bacillus anthracis.</title>
        <authorList>
            <person name="Zwick M.E."/>
            <person name="Joseph S.J."/>
            <person name="Didelot X."/>
            <person name="Chen P.E."/>
            <person name="Bishop-Lilly K.A."/>
            <person name="Stewart A.C."/>
            <person name="Willner K."/>
            <person name="Nolan N."/>
            <person name="Lentz S."/>
            <person name="Thomason M.K."/>
            <person name="Sozhamannan S."/>
            <person name="Mateczun A.J."/>
            <person name="Du L."/>
            <person name="Read T.D."/>
        </authorList>
    </citation>
    <scope>NUCLEOTIDE SEQUENCE [LARGE SCALE GENOMIC DNA]</scope>
    <source>
        <strain evidence="1">AH603</strain>
    </source>
</reference>
<evidence type="ECO:0000313" key="1">
    <source>
        <dbReference type="EMBL" id="EEL67670.1"/>
    </source>
</evidence>
<name>C2Y352_BACMY</name>
<dbReference type="HOGENOM" id="CLU_1988120_0_0_9"/>
<dbReference type="AlphaFoldDB" id="C2Y352"/>
<dbReference type="Proteomes" id="UP000001753">
    <property type="component" value="Chromosome"/>
</dbReference>
<proteinExistence type="predicted"/>
<protein>
    <recommendedName>
        <fullName evidence="2">PXO1-11</fullName>
    </recommendedName>
</protein>